<name>A0A9P8DD61_9HYPO</name>
<reference evidence="1" key="1">
    <citation type="journal article" date="2021" name="Mol. Plant Microbe Interact.">
        <title>Telomere to telomere genome assembly of Fusarium musae F31, causal agent of crown rot disease of banana.</title>
        <authorList>
            <person name="Degradi L."/>
            <person name="Tava V."/>
            <person name="Kunova A."/>
            <person name="Cortesi P."/>
            <person name="Saracchi M."/>
            <person name="Pasquali M."/>
        </authorList>
    </citation>
    <scope>NUCLEOTIDE SEQUENCE</scope>
    <source>
        <strain evidence="1">F31</strain>
    </source>
</reference>
<protein>
    <submittedName>
        <fullName evidence="1">Uncharacterized protein</fullName>
    </submittedName>
</protein>
<gene>
    <name evidence="1" type="ORF">J7337_008044</name>
</gene>
<organism evidence="1 2">
    <name type="scientific">Fusarium musae</name>
    <dbReference type="NCBI Taxonomy" id="1042133"/>
    <lineage>
        <taxon>Eukaryota</taxon>
        <taxon>Fungi</taxon>
        <taxon>Dikarya</taxon>
        <taxon>Ascomycota</taxon>
        <taxon>Pezizomycotina</taxon>
        <taxon>Sordariomycetes</taxon>
        <taxon>Hypocreomycetidae</taxon>
        <taxon>Hypocreales</taxon>
        <taxon>Nectriaceae</taxon>
        <taxon>Fusarium</taxon>
    </lineage>
</organism>
<evidence type="ECO:0000313" key="1">
    <source>
        <dbReference type="EMBL" id="KAG9499587.1"/>
    </source>
</evidence>
<sequence length="65" mass="7350">MWRVFVGIDHSLVANKSLKSRAQAKNDISKVSEMRRIILQSNGKRVQIIRGRAYPAQALKAAEWG</sequence>
<accession>A0A9P8DD61</accession>
<evidence type="ECO:0000313" key="2">
    <source>
        <dbReference type="Proteomes" id="UP000827133"/>
    </source>
</evidence>
<dbReference type="RefSeq" id="XP_044678587.1">
    <property type="nucleotide sequence ID" value="XM_044825670.1"/>
</dbReference>
<proteinExistence type="predicted"/>
<dbReference type="EMBL" id="JAHBCI010000006">
    <property type="protein sequence ID" value="KAG9499587.1"/>
    <property type="molecule type" value="Genomic_DNA"/>
</dbReference>
<dbReference type="KEGG" id="fmu:J7337_008044"/>
<dbReference type="GeneID" id="68315900"/>
<dbReference type="AlphaFoldDB" id="A0A9P8DD61"/>
<keyword evidence="2" id="KW-1185">Reference proteome</keyword>
<dbReference type="Proteomes" id="UP000827133">
    <property type="component" value="Unassembled WGS sequence"/>
</dbReference>
<comment type="caution">
    <text evidence="1">The sequence shown here is derived from an EMBL/GenBank/DDBJ whole genome shotgun (WGS) entry which is preliminary data.</text>
</comment>